<reference evidence="3 4" key="1">
    <citation type="submission" date="2021-06" db="EMBL/GenBank/DDBJ databases">
        <authorList>
            <person name="Sun Q."/>
            <person name="Li D."/>
        </authorList>
    </citation>
    <scope>NUCLEOTIDE SEQUENCE [LARGE SCALE GENOMIC DNA]</scope>
    <source>
        <strain evidence="3 4">MSJ-4</strain>
    </source>
</reference>
<feature type="domain" description="Helix-hairpin-helix DNA-binding motif class 1" evidence="2">
    <location>
        <begin position="183"/>
        <end position="202"/>
    </location>
</feature>
<keyword evidence="1" id="KW-0472">Membrane</keyword>
<dbReference type="NCBIfam" id="TIGR00426">
    <property type="entry name" value="competence protein ComEA helix-hairpin-helix repeat region"/>
    <property type="match status" value="1"/>
</dbReference>
<evidence type="ECO:0000313" key="3">
    <source>
        <dbReference type="EMBL" id="MBU5592718.1"/>
    </source>
</evidence>
<dbReference type="EMBL" id="JAHLQL010000005">
    <property type="protein sequence ID" value="MBU5592718.1"/>
    <property type="molecule type" value="Genomic_DNA"/>
</dbReference>
<accession>A0ABS6F541</accession>
<dbReference type="Pfam" id="PF12836">
    <property type="entry name" value="HHH_3"/>
    <property type="match status" value="1"/>
</dbReference>
<gene>
    <name evidence="3" type="ORF">KQI89_13260</name>
</gene>
<protein>
    <submittedName>
        <fullName evidence="3">ComEA family DNA-binding protein</fullName>
    </submittedName>
</protein>
<name>A0ABS6F541_9CLOT</name>
<dbReference type="InterPro" id="IPR051675">
    <property type="entry name" value="Endo/Exo/Phosphatase_dom_1"/>
</dbReference>
<feature type="domain" description="Helix-hairpin-helix DNA-binding motif class 1" evidence="2">
    <location>
        <begin position="153"/>
        <end position="172"/>
    </location>
</feature>
<organism evidence="3 4">
    <name type="scientific">Clostridium simiarum</name>
    <dbReference type="NCBI Taxonomy" id="2841506"/>
    <lineage>
        <taxon>Bacteria</taxon>
        <taxon>Bacillati</taxon>
        <taxon>Bacillota</taxon>
        <taxon>Clostridia</taxon>
        <taxon>Eubacteriales</taxon>
        <taxon>Clostridiaceae</taxon>
        <taxon>Clostridium</taxon>
    </lineage>
</organism>
<dbReference type="InterPro" id="IPR004509">
    <property type="entry name" value="Competence_ComEA_HhH"/>
</dbReference>
<dbReference type="Proteomes" id="UP000736583">
    <property type="component" value="Unassembled WGS sequence"/>
</dbReference>
<keyword evidence="1" id="KW-0812">Transmembrane</keyword>
<dbReference type="Pfam" id="PF10531">
    <property type="entry name" value="SLBB"/>
    <property type="match status" value="1"/>
</dbReference>
<evidence type="ECO:0000259" key="2">
    <source>
        <dbReference type="SMART" id="SM00278"/>
    </source>
</evidence>
<evidence type="ECO:0000313" key="4">
    <source>
        <dbReference type="Proteomes" id="UP000736583"/>
    </source>
</evidence>
<evidence type="ECO:0000256" key="1">
    <source>
        <dbReference type="SAM" id="Phobius"/>
    </source>
</evidence>
<proteinExistence type="predicted"/>
<keyword evidence="1" id="KW-1133">Transmembrane helix</keyword>
<dbReference type="SMART" id="SM00278">
    <property type="entry name" value="HhH1"/>
    <property type="match status" value="2"/>
</dbReference>
<keyword evidence="3" id="KW-0238">DNA-binding</keyword>
<sequence length="206" mass="22806">MKNKEKWIGSLILGLIFIIFFVVNHFFIQKPKSNNEDIFVPTKESIPDATEVFNDKKVKGKRLTVEIKGEVKKPEVYIMEEDSIIKDIIIEAGGITEKGDLSSINQAKKLKDGDCVVIPSIEDSNGRMMTNAGGDIKSQGRDEIININTASKEELMKLPGVGEVTAGKIIDYRESNGGFSSVEDIKNISGIGDKTLAKFKEKIDVR</sequence>
<dbReference type="PANTHER" id="PTHR21180:SF32">
    <property type="entry name" value="ENDONUCLEASE_EXONUCLEASE_PHOSPHATASE FAMILY DOMAIN-CONTAINING PROTEIN 1"/>
    <property type="match status" value="1"/>
</dbReference>
<keyword evidence="4" id="KW-1185">Reference proteome</keyword>
<comment type="caution">
    <text evidence="3">The sequence shown here is derived from an EMBL/GenBank/DDBJ whole genome shotgun (WGS) entry which is preliminary data.</text>
</comment>
<dbReference type="PANTHER" id="PTHR21180">
    <property type="entry name" value="ENDONUCLEASE/EXONUCLEASE/PHOSPHATASE FAMILY DOMAIN-CONTAINING PROTEIN 1"/>
    <property type="match status" value="1"/>
</dbReference>
<feature type="transmembrane region" description="Helical" evidence="1">
    <location>
        <begin position="7"/>
        <end position="28"/>
    </location>
</feature>
<dbReference type="InterPro" id="IPR003583">
    <property type="entry name" value="Hlx-hairpin-Hlx_DNA-bd_motif"/>
</dbReference>
<dbReference type="GO" id="GO:0003677">
    <property type="term" value="F:DNA binding"/>
    <property type="evidence" value="ECO:0007669"/>
    <property type="project" value="UniProtKB-KW"/>
</dbReference>
<dbReference type="InterPro" id="IPR019554">
    <property type="entry name" value="Soluble_ligand-bd"/>
</dbReference>
<dbReference type="RefSeq" id="WP_216457637.1">
    <property type="nucleotide sequence ID" value="NZ_JAHLQL010000005.1"/>
</dbReference>